<dbReference type="SUPFAM" id="SSF51338">
    <property type="entry name" value="Composite domain of metallo-dependent hydrolases"/>
    <property type="match status" value="1"/>
</dbReference>
<keyword evidence="2" id="KW-0378">Hydrolase</keyword>
<dbReference type="Gene3D" id="3.10.310.70">
    <property type="match status" value="1"/>
</dbReference>
<feature type="domain" description="Amidohydrolase 3" evidence="1">
    <location>
        <begin position="64"/>
        <end position="547"/>
    </location>
</feature>
<accession>A0A7X6K6G0</accession>
<sequence length="559" mass="59261">MFDQRPRSSTLTPTGPLDLVILSSSILRGEDLTAAPGFVAVDGGRIAAVGPADAAGEWTARAARVIDVAEATVCPGLTDAHIHPVLGAAIARGLDLSGMTGRGAVRDALAGYAAATPHTPGTDWIFAWGLDPAVFGDGPWDNTLFDGVLDEELVYITLFDGHAALVSEAGLALAGVSGARDLPGSAYVGVDPAGHPTGMLYEVAALDLVRPVLPELSFEQRVDDVDRLLKAMAASGLVAGQVLDFGAPDMLEVLEALERRGDLAIRLRISPWVMPGATEEDLKAMVAMQGRHGRRWHVRGIKLMMDGTIDNGTAWLFEPDTHGESLHPLWNEPEELAAAMRFFHDRGIPTATHAIGDQAVSFVAKTIGDLPPNGTVHRIEHIESIPDAVLRQIIDAGASTSLQPTHCSLYSKADHSDNWSRRLGAERANHAWRTRDLREAGAVVALGSDWPIAPFDPRAIIASAQTRRPAGRPDIAPVQPRQALTARAALEGYTSQYWRSVGETGGVIEPGARADLTVFARNPLTAAPDDFAEAGVVLTVVDGEVVVDNSRTAAVPAHA</sequence>
<dbReference type="InterPro" id="IPR013108">
    <property type="entry name" value="Amidohydro_3"/>
</dbReference>
<proteinExistence type="predicted"/>
<organism evidence="2 3">
    <name type="scientific">Arthrobacter mobilis</name>
    <dbReference type="NCBI Taxonomy" id="2724944"/>
    <lineage>
        <taxon>Bacteria</taxon>
        <taxon>Bacillati</taxon>
        <taxon>Actinomycetota</taxon>
        <taxon>Actinomycetes</taxon>
        <taxon>Micrococcales</taxon>
        <taxon>Micrococcaceae</taxon>
        <taxon>Arthrobacter</taxon>
    </lineage>
</organism>
<dbReference type="Gene3D" id="2.30.40.10">
    <property type="entry name" value="Urease, subunit C, domain 1"/>
    <property type="match status" value="1"/>
</dbReference>
<gene>
    <name evidence="2" type="ORF">HGG74_14540</name>
</gene>
<protein>
    <submittedName>
        <fullName evidence="2">Amidohydrolase</fullName>
    </submittedName>
</protein>
<dbReference type="PANTHER" id="PTHR22642">
    <property type="entry name" value="IMIDAZOLONEPROPIONASE"/>
    <property type="match status" value="1"/>
</dbReference>
<dbReference type="EMBL" id="JAAZSQ010000015">
    <property type="protein sequence ID" value="NKX55734.1"/>
    <property type="molecule type" value="Genomic_DNA"/>
</dbReference>
<dbReference type="Proteomes" id="UP000544090">
    <property type="component" value="Unassembled WGS sequence"/>
</dbReference>
<reference evidence="2 3" key="1">
    <citation type="submission" date="2020-04" db="EMBL/GenBank/DDBJ databases">
        <title>Arthrobacter sp. nov.</title>
        <authorList>
            <person name="Liu S."/>
        </authorList>
    </citation>
    <scope>NUCLEOTIDE SEQUENCE [LARGE SCALE GENOMIC DNA]</scope>
    <source>
        <strain evidence="2 3">E918</strain>
    </source>
</reference>
<dbReference type="GO" id="GO:0016810">
    <property type="term" value="F:hydrolase activity, acting on carbon-nitrogen (but not peptide) bonds"/>
    <property type="evidence" value="ECO:0007669"/>
    <property type="project" value="InterPro"/>
</dbReference>
<dbReference type="InterPro" id="IPR033932">
    <property type="entry name" value="YtcJ-like"/>
</dbReference>
<dbReference type="InterPro" id="IPR032466">
    <property type="entry name" value="Metal_Hydrolase"/>
</dbReference>
<evidence type="ECO:0000259" key="1">
    <source>
        <dbReference type="Pfam" id="PF07969"/>
    </source>
</evidence>
<dbReference type="InterPro" id="IPR011059">
    <property type="entry name" value="Metal-dep_hydrolase_composite"/>
</dbReference>
<dbReference type="PANTHER" id="PTHR22642:SF2">
    <property type="entry name" value="PROTEIN LONG AFTER FAR-RED 3"/>
    <property type="match status" value="1"/>
</dbReference>
<comment type="caution">
    <text evidence="2">The sequence shown here is derived from an EMBL/GenBank/DDBJ whole genome shotgun (WGS) entry which is preliminary data.</text>
</comment>
<keyword evidence="3" id="KW-1185">Reference proteome</keyword>
<evidence type="ECO:0000313" key="3">
    <source>
        <dbReference type="Proteomes" id="UP000544090"/>
    </source>
</evidence>
<dbReference type="AlphaFoldDB" id="A0A7X6K6G0"/>
<dbReference type="Gene3D" id="3.20.20.140">
    <property type="entry name" value="Metal-dependent hydrolases"/>
    <property type="match status" value="1"/>
</dbReference>
<dbReference type="SUPFAM" id="SSF51556">
    <property type="entry name" value="Metallo-dependent hydrolases"/>
    <property type="match status" value="1"/>
</dbReference>
<dbReference type="Pfam" id="PF07969">
    <property type="entry name" value="Amidohydro_3"/>
    <property type="match status" value="1"/>
</dbReference>
<evidence type="ECO:0000313" key="2">
    <source>
        <dbReference type="EMBL" id="NKX55734.1"/>
    </source>
</evidence>
<dbReference type="CDD" id="cd01300">
    <property type="entry name" value="YtcJ_like"/>
    <property type="match status" value="1"/>
</dbReference>
<name>A0A7X6K6G0_9MICC</name>